<gene>
    <name evidence="1" type="ORF">QUF54_00235</name>
</gene>
<evidence type="ECO:0000313" key="2">
    <source>
        <dbReference type="Proteomes" id="UP001171945"/>
    </source>
</evidence>
<proteinExistence type="predicted"/>
<protein>
    <recommendedName>
        <fullName evidence="3">Transposase</fullName>
    </recommendedName>
</protein>
<reference evidence="1" key="1">
    <citation type="submission" date="2023-06" db="EMBL/GenBank/DDBJ databases">
        <title>Uncultivated large filamentous bacteria from sulfidic sediments reveal new species and different genomic features in energy metabolism and defense.</title>
        <authorList>
            <person name="Fonseca A."/>
        </authorList>
    </citation>
    <scope>NUCLEOTIDE SEQUENCE</scope>
    <source>
        <strain evidence="1">HSG4</strain>
    </source>
</reference>
<evidence type="ECO:0008006" key="3">
    <source>
        <dbReference type="Google" id="ProtNLM"/>
    </source>
</evidence>
<accession>A0ABT7VRW7</accession>
<dbReference type="EMBL" id="JAUCGM010000003">
    <property type="protein sequence ID" value="MDM8561763.1"/>
    <property type="molecule type" value="Genomic_DNA"/>
</dbReference>
<dbReference type="Proteomes" id="UP001171945">
    <property type="component" value="Unassembled WGS sequence"/>
</dbReference>
<organism evidence="1 2">
    <name type="scientific">Candidatus Marithioploca araucensis</name>
    <dbReference type="NCBI Taxonomy" id="70273"/>
    <lineage>
        <taxon>Bacteria</taxon>
        <taxon>Pseudomonadati</taxon>
        <taxon>Pseudomonadota</taxon>
        <taxon>Gammaproteobacteria</taxon>
        <taxon>Thiotrichales</taxon>
        <taxon>Thiotrichaceae</taxon>
        <taxon>Candidatus Marithioploca</taxon>
    </lineage>
</organism>
<sequence>MDKIPTAKEMSQQLDYLNRLLCHKKLIQRHSQNGINNAIYQLDRFKNKTEWEYTIEPSTPIKFVPAPDKKLGKIVPQVYLDVAVEPPKRNDLPPFKRLDTKIEIFDLAGHLQSRWHIDLANRKNGSYQDGPLFHLQSGGHKPQGNRKEELKISRPRWAMPPMELILTCEMILANFYPAQWKTIRTEKRWLKLIHIAQLMCYSTYFQRIQNCLFDAASTPKSQSQSVLTALWASEWG</sequence>
<comment type="caution">
    <text evidence="1">The sequence shown here is derived from an EMBL/GenBank/DDBJ whole genome shotgun (WGS) entry which is preliminary data.</text>
</comment>
<keyword evidence="2" id="KW-1185">Reference proteome</keyword>
<evidence type="ECO:0000313" key="1">
    <source>
        <dbReference type="EMBL" id="MDM8561763.1"/>
    </source>
</evidence>
<name>A0ABT7VRW7_9GAMM</name>